<evidence type="ECO:0000256" key="5">
    <source>
        <dbReference type="RuleBase" id="RU363041"/>
    </source>
</evidence>
<proteinExistence type="inferred from homology"/>
<comment type="subcellular location">
    <subcellularLocation>
        <location evidence="5">Cell membrane</location>
        <topology evidence="5">Multi-pass membrane protein</topology>
    </subcellularLocation>
    <subcellularLocation>
        <location evidence="1">Membrane</location>
        <topology evidence="1">Multi-pass membrane protein</topology>
    </subcellularLocation>
</comment>
<dbReference type="EMBL" id="BNAG01000003">
    <property type="protein sequence ID" value="GHE67400.1"/>
    <property type="molecule type" value="Genomic_DNA"/>
</dbReference>
<organism evidence="6 7">
    <name type="scientific">Roseivirga thermotolerans</name>
    <dbReference type="NCBI Taxonomy" id="1758176"/>
    <lineage>
        <taxon>Bacteria</taxon>
        <taxon>Pseudomonadati</taxon>
        <taxon>Bacteroidota</taxon>
        <taxon>Cytophagia</taxon>
        <taxon>Cytophagales</taxon>
        <taxon>Roseivirgaceae</taxon>
        <taxon>Roseivirga</taxon>
    </lineage>
</organism>
<evidence type="ECO:0000256" key="3">
    <source>
        <dbReference type="ARBA" id="ARBA00022989"/>
    </source>
</evidence>
<reference evidence="7" key="1">
    <citation type="journal article" date="2019" name="Int. J. Syst. Evol. Microbiol.">
        <title>The Global Catalogue of Microorganisms (GCM) 10K type strain sequencing project: providing services to taxonomists for standard genome sequencing and annotation.</title>
        <authorList>
            <consortium name="The Broad Institute Genomics Platform"/>
            <consortium name="The Broad Institute Genome Sequencing Center for Infectious Disease"/>
            <person name="Wu L."/>
            <person name="Ma J."/>
        </authorList>
    </citation>
    <scope>NUCLEOTIDE SEQUENCE [LARGE SCALE GENOMIC DNA]</scope>
    <source>
        <strain evidence="7">CGMCC 1.15111</strain>
    </source>
</reference>
<feature type="transmembrane region" description="Helical" evidence="5">
    <location>
        <begin position="7"/>
        <end position="33"/>
    </location>
</feature>
<feature type="transmembrane region" description="Helical" evidence="5">
    <location>
        <begin position="175"/>
        <end position="194"/>
    </location>
</feature>
<evidence type="ECO:0000313" key="7">
    <source>
        <dbReference type="Proteomes" id="UP000658258"/>
    </source>
</evidence>
<protein>
    <recommendedName>
        <fullName evidence="5">Probable membrane transporter protein</fullName>
    </recommendedName>
</protein>
<dbReference type="InterPro" id="IPR002781">
    <property type="entry name" value="TM_pro_TauE-like"/>
</dbReference>
<dbReference type="Pfam" id="PF01925">
    <property type="entry name" value="TauE"/>
    <property type="match status" value="1"/>
</dbReference>
<evidence type="ECO:0000313" key="6">
    <source>
        <dbReference type="EMBL" id="GHE67400.1"/>
    </source>
</evidence>
<dbReference type="PANTHER" id="PTHR43701">
    <property type="entry name" value="MEMBRANE TRANSPORTER PROTEIN MJ0441-RELATED"/>
    <property type="match status" value="1"/>
</dbReference>
<dbReference type="RefSeq" id="WP_189630463.1">
    <property type="nucleotide sequence ID" value="NZ_BNAG01000003.1"/>
</dbReference>
<keyword evidence="3 5" id="KW-1133">Transmembrane helix</keyword>
<comment type="similarity">
    <text evidence="5">Belongs to the 4-toluene sulfonate uptake permease (TSUP) (TC 2.A.102) family.</text>
</comment>
<keyword evidence="5" id="KW-1003">Cell membrane</keyword>
<gene>
    <name evidence="6" type="ORF">GCM10011340_23630</name>
</gene>
<evidence type="ECO:0000256" key="2">
    <source>
        <dbReference type="ARBA" id="ARBA00022692"/>
    </source>
</evidence>
<feature type="transmembrane region" description="Helical" evidence="5">
    <location>
        <begin position="200"/>
        <end position="218"/>
    </location>
</feature>
<keyword evidence="2 5" id="KW-0812">Transmembrane</keyword>
<feature type="transmembrane region" description="Helical" evidence="5">
    <location>
        <begin position="76"/>
        <end position="94"/>
    </location>
</feature>
<sequence>MNWTNEILLIAGGILAGIVNTISGSGTLFSMGVMTLTGIPLVMANTTTRPGVFFQNLTGVLVLRKTISSQHGKFKLTPILSTVAGAMAGAWCATQVSNASFNLMATIVMVALLISFLLPGSLTRRSKLSFSGSSGWAAILLFLGGLYGGFIQIGVGILILVILSGVYRMPYQEANTYKLLIVLIYTIPTTLYFAFTNHILWKPALLLAIGQVIGAYGVARFIRVNTKAHLWAKVISVLMIVATLIKVWFY</sequence>
<feature type="transmembrane region" description="Helical" evidence="5">
    <location>
        <begin position="230"/>
        <end position="249"/>
    </location>
</feature>
<feature type="transmembrane region" description="Helical" evidence="5">
    <location>
        <begin position="138"/>
        <end position="163"/>
    </location>
</feature>
<keyword evidence="7" id="KW-1185">Reference proteome</keyword>
<keyword evidence="4 5" id="KW-0472">Membrane</keyword>
<accession>A0ABQ3I8P0</accession>
<comment type="caution">
    <text evidence="6">The sequence shown here is derived from an EMBL/GenBank/DDBJ whole genome shotgun (WGS) entry which is preliminary data.</text>
</comment>
<feature type="transmembrane region" description="Helical" evidence="5">
    <location>
        <begin position="101"/>
        <end position="118"/>
    </location>
</feature>
<dbReference type="PANTHER" id="PTHR43701:SF2">
    <property type="entry name" value="MEMBRANE TRANSPORTER PROTEIN YJNA-RELATED"/>
    <property type="match status" value="1"/>
</dbReference>
<evidence type="ECO:0000256" key="1">
    <source>
        <dbReference type="ARBA" id="ARBA00004141"/>
    </source>
</evidence>
<dbReference type="InterPro" id="IPR051598">
    <property type="entry name" value="TSUP/Inactive_protease-like"/>
</dbReference>
<name>A0ABQ3I8P0_9BACT</name>
<evidence type="ECO:0000256" key="4">
    <source>
        <dbReference type="ARBA" id="ARBA00023136"/>
    </source>
</evidence>
<dbReference type="Proteomes" id="UP000658258">
    <property type="component" value="Unassembled WGS sequence"/>
</dbReference>